<protein>
    <submittedName>
        <fullName evidence="3">ATPase AAA domain-containing protein 5</fullName>
    </submittedName>
</protein>
<accession>A0A8T1VTM2</accession>
<proteinExistence type="predicted"/>
<dbReference type="EMBL" id="JAGDFM010000180">
    <property type="protein sequence ID" value="KAG7383300.1"/>
    <property type="molecule type" value="Genomic_DNA"/>
</dbReference>
<organism evidence="3 4">
    <name type="scientific">Phytophthora pseudosyringae</name>
    <dbReference type="NCBI Taxonomy" id="221518"/>
    <lineage>
        <taxon>Eukaryota</taxon>
        <taxon>Sar</taxon>
        <taxon>Stramenopiles</taxon>
        <taxon>Oomycota</taxon>
        <taxon>Peronosporomycetes</taxon>
        <taxon>Peronosporales</taxon>
        <taxon>Peronosporaceae</taxon>
        <taxon>Phytophthora</taxon>
    </lineage>
</organism>
<feature type="compositionally biased region" description="Acidic residues" evidence="1">
    <location>
        <begin position="66"/>
        <end position="77"/>
    </location>
</feature>
<feature type="region of interest" description="Disordered" evidence="1">
    <location>
        <begin position="324"/>
        <end position="358"/>
    </location>
</feature>
<dbReference type="AlphaFoldDB" id="A0A8T1VTM2"/>
<name>A0A8T1VTM2_9STRA</name>
<keyword evidence="4" id="KW-1185">Reference proteome</keyword>
<dbReference type="InterPro" id="IPR003959">
    <property type="entry name" value="ATPase_AAA_core"/>
</dbReference>
<evidence type="ECO:0000256" key="1">
    <source>
        <dbReference type="SAM" id="MobiDB-lite"/>
    </source>
</evidence>
<feature type="region of interest" description="Disordered" evidence="1">
    <location>
        <begin position="222"/>
        <end position="278"/>
    </location>
</feature>
<evidence type="ECO:0000313" key="3">
    <source>
        <dbReference type="EMBL" id="KAG7383300.1"/>
    </source>
</evidence>
<dbReference type="OrthoDB" id="9996895at2759"/>
<dbReference type="PANTHER" id="PTHR23389:SF21">
    <property type="entry name" value="ATPASE FAMILY AAA DOMAIN-CONTAINING PROTEIN 5"/>
    <property type="match status" value="1"/>
</dbReference>
<feature type="compositionally biased region" description="Basic and acidic residues" evidence="1">
    <location>
        <begin position="340"/>
        <end position="353"/>
    </location>
</feature>
<reference evidence="3" key="1">
    <citation type="submission" date="2021-02" db="EMBL/GenBank/DDBJ databases">
        <authorList>
            <person name="Palmer J.M."/>
        </authorList>
    </citation>
    <scope>NUCLEOTIDE SEQUENCE</scope>
    <source>
        <strain evidence="3">SCRP734</strain>
    </source>
</reference>
<dbReference type="PANTHER" id="PTHR23389">
    <property type="entry name" value="CHROMOSOME TRANSMISSION FIDELITY FACTOR 18"/>
    <property type="match status" value="1"/>
</dbReference>
<feature type="region of interest" description="Disordered" evidence="1">
    <location>
        <begin position="648"/>
        <end position="673"/>
    </location>
</feature>
<feature type="region of interest" description="Disordered" evidence="1">
    <location>
        <begin position="1"/>
        <end position="42"/>
    </location>
</feature>
<dbReference type="Pfam" id="PF00004">
    <property type="entry name" value="AAA"/>
    <property type="match status" value="1"/>
</dbReference>
<gene>
    <name evidence="3" type="primary">ATAD5</name>
    <name evidence="3" type="ORF">PHYPSEUDO_003839</name>
</gene>
<feature type="compositionally biased region" description="Basic residues" evidence="1">
    <location>
        <begin position="83"/>
        <end position="96"/>
    </location>
</feature>
<dbReference type="GO" id="GO:0005634">
    <property type="term" value="C:nucleus"/>
    <property type="evidence" value="ECO:0007669"/>
    <property type="project" value="TreeGrafter"/>
</dbReference>
<feature type="compositionally biased region" description="Polar residues" evidence="1">
    <location>
        <begin position="324"/>
        <end position="333"/>
    </location>
</feature>
<feature type="region of interest" description="Disordered" evidence="1">
    <location>
        <begin position="60"/>
        <end position="176"/>
    </location>
</feature>
<evidence type="ECO:0000259" key="2">
    <source>
        <dbReference type="Pfam" id="PF00004"/>
    </source>
</evidence>
<dbReference type="GO" id="GO:0016887">
    <property type="term" value="F:ATP hydrolysis activity"/>
    <property type="evidence" value="ECO:0007669"/>
    <property type="project" value="InterPro"/>
</dbReference>
<dbReference type="GO" id="GO:0003677">
    <property type="term" value="F:DNA binding"/>
    <property type="evidence" value="ECO:0007669"/>
    <property type="project" value="TreeGrafter"/>
</dbReference>
<feature type="compositionally biased region" description="Basic residues" evidence="1">
    <location>
        <begin position="149"/>
        <end position="164"/>
    </location>
</feature>
<feature type="compositionally biased region" description="Polar residues" evidence="1">
    <location>
        <begin position="265"/>
        <end position="278"/>
    </location>
</feature>
<feature type="domain" description="ATPase AAA-type core" evidence="2">
    <location>
        <begin position="595"/>
        <end position="725"/>
    </location>
</feature>
<evidence type="ECO:0000313" key="4">
    <source>
        <dbReference type="Proteomes" id="UP000694044"/>
    </source>
</evidence>
<dbReference type="GO" id="GO:0005524">
    <property type="term" value="F:ATP binding"/>
    <property type="evidence" value="ECO:0007669"/>
    <property type="project" value="InterPro"/>
</dbReference>
<comment type="caution">
    <text evidence="3">The sequence shown here is derived from an EMBL/GenBank/DDBJ whole genome shotgun (WGS) entry which is preliminary data.</text>
</comment>
<feature type="compositionally biased region" description="Basic residues" evidence="1">
    <location>
        <begin position="657"/>
        <end position="670"/>
    </location>
</feature>
<dbReference type="Proteomes" id="UP000694044">
    <property type="component" value="Unassembled WGS sequence"/>
</dbReference>
<feature type="compositionally biased region" description="Low complexity" evidence="1">
    <location>
        <begin position="231"/>
        <end position="243"/>
    </location>
</feature>
<dbReference type="GO" id="GO:0061860">
    <property type="term" value="F:DNA clamp unloader activity"/>
    <property type="evidence" value="ECO:0007669"/>
    <property type="project" value="TreeGrafter"/>
</dbReference>
<sequence>MASPGLSAWLSVPKSEASDATDASEPQPPDKSKRSSSDSPLDVTLAQLRAKETITRISPEKRSLVEEIDSEADDAEFDERAHWTRRGSRKKARASRKAVGTADKSQPSIALFCVKEAPPAAEKPEAGAEGGDALASAIASSQLEQKEEKKKKKKETKGRGRRKKVESAGLELDSAVDSCKTEDDIAAVMSSGRPKRQAVVRAEILQQQQKLLDAVAARKNAASFLTPPPSTKKAATEASATTSGRKRKLEMNKKKTSPPAKDGSAMSSPGANKVAQSFFLSEQEKKQLQETEAVSLFREQLRETREKDLAFFAGKTANPFFQARSATKRSSSAENDDGVVEIHEDGEGGEIKQRRGTGGGRWSKPLLLFPEVQHVLTVGVDDMEADTNDSTPQKKAAPVGTVNSSGVVVINDDSAADSRLPSEVMAQLKAAMNGQVTTESSFSEQFWFRDFLDASSIPAPAIETIDVTSPRPENAEAAAAKLAELETLLIDELVETHGLREKRVRELLEGLEQARAKRLDRKQNLSLVDRYLPVNASGLVGNRESLHTLSSWLSAWKVGGGDRDRLDCFASELFTLEDGDSDSEDEVGDLCRLFILEGESGSGKSAAVYACAEELGYEIIEINAAQNRSGKSVVELCGEATQSTRVLHIGGKEDKSKKKHKKKRRHSKSRKSLEKATAASLSLVLFEDVDLVFDEDKGFLNAVSSIAKHSKCPIVVTCAQLPDAFPAKPGRLCRELRKPSMDEFATWMRLVAFIEGLQLAPSLIDALGKFFERDVRRSLHFLEANLPVSDASTTARWRWQNDHGDKSEEDQSPHVDVPAWTVWSTGCSSFDALTSNLLVELGAAAEAEGKKIEDKTREEKQADINAMAELAEIMDSASVADIWMAPAAAARLGNDDIEDSFFLCERERLAALELRRSSLHMLGSSTSSLRALLMLGQGPSASACVQRTLDSALEATRRRSHQTALAQLKPKFDLPLAYKGCGNSEPRFALDYMPMVGRLLSSTGLQEGRRRASRRNHYLGDVLGDMALIDELPAFNTYLPHDEDQIVAASPASTQ</sequence>